<dbReference type="Proteomes" id="UP000250266">
    <property type="component" value="Unassembled WGS sequence"/>
</dbReference>
<dbReference type="PANTHER" id="PTHR38248:SF2">
    <property type="entry name" value="FUNK1 11"/>
    <property type="match status" value="1"/>
</dbReference>
<dbReference type="Pfam" id="PF17667">
    <property type="entry name" value="Pkinase_fungal"/>
    <property type="match status" value="1"/>
</dbReference>
<name>A0A8E2J945_9PEZI</name>
<proteinExistence type="predicted"/>
<dbReference type="AlphaFoldDB" id="A0A8E2J945"/>
<dbReference type="OrthoDB" id="5412283at2759"/>
<dbReference type="PANTHER" id="PTHR38248">
    <property type="entry name" value="FUNK1 6"/>
    <property type="match status" value="1"/>
</dbReference>
<evidence type="ECO:0000259" key="1">
    <source>
        <dbReference type="Pfam" id="PF17667"/>
    </source>
</evidence>
<feature type="domain" description="Fungal-type protein kinase" evidence="1">
    <location>
        <begin position="18"/>
        <end position="147"/>
    </location>
</feature>
<organism evidence="2 3">
    <name type="scientific">Lepidopterella palustris CBS 459.81</name>
    <dbReference type="NCBI Taxonomy" id="1314670"/>
    <lineage>
        <taxon>Eukaryota</taxon>
        <taxon>Fungi</taxon>
        <taxon>Dikarya</taxon>
        <taxon>Ascomycota</taxon>
        <taxon>Pezizomycotina</taxon>
        <taxon>Dothideomycetes</taxon>
        <taxon>Pleosporomycetidae</taxon>
        <taxon>Mytilinidiales</taxon>
        <taxon>Argynnaceae</taxon>
        <taxon>Lepidopterella</taxon>
    </lineage>
</organism>
<dbReference type="InterPro" id="IPR040976">
    <property type="entry name" value="Pkinase_fungal"/>
</dbReference>
<accession>A0A8E2J945</accession>
<dbReference type="EMBL" id="KV745641">
    <property type="protein sequence ID" value="OCK73832.1"/>
    <property type="molecule type" value="Genomic_DNA"/>
</dbReference>
<evidence type="ECO:0000313" key="3">
    <source>
        <dbReference type="Proteomes" id="UP000250266"/>
    </source>
</evidence>
<reference evidence="2 3" key="1">
    <citation type="journal article" date="2016" name="Nat. Commun.">
        <title>Ectomycorrhizal ecology is imprinted in the genome of the dominant symbiotic fungus Cenococcum geophilum.</title>
        <authorList>
            <consortium name="DOE Joint Genome Institute"/>
            <person name="Peter M."/>
            <person name="Kohler A."/>
            <person name="Ohm R.A."/>
            <person name="Kuo A."/>
            <person name="Krutzmann J."/>
            <person name="Morin E."/>
            <person name="Arend M."/>
            <person name="Barry K.W."/>
            <person name="Binder M."/>
            <person name="Choi C."/>
            <person name="Clum A."/>
            <person name="Copeland A."/>
            <person name="Grisel N."/>
            <person name="Haridas S."/>
            <person name="Kipfer T."/>
            <person name="LaButti K."/>
            <person name="Lindquist E."/>
            <person name="Lipzen A."/>
            <person name="Maire R."/>
            <person name="Meier B."/>
            <person name="Mihaltcheva S."/>
            <person name="Molinier V."/>
            <person name="Murat C."/>
            <person name="Poggeler S."/>
            <person name="Quandt C.A."/>
            <person name="Sperisen C."/>
            <person name="Tritt A."/>
            <person name="Tisserant E."/>
            <person name="Crous P.W."/>
            <person name="Henrissat B."/>
            <person name="Nehls U."/>
            <person name="Egli S."/>
            <person name="Spatafora J.W."/>
            <person name="Grigoriev I.V."/>
            <person name="Martin F.M."/>
        </authorList>
    </citation>
    <scope>NUCLEOTIDE SEQUENCE [LARGE SCALE GENOMIC DNA]</scope>
    <source>
        <strain evidence="2 3">CBS 459.81</strain>
    </source>
</reference>
<protein>
    <recommendedName>
        <fullName evidence="1">Fungal-type protein kinase domain-containing protein</fullName>
    </recommendedName>
</protein>
<sequence length="197" mass="23053">MTFGIAALALARFYGGTQVGWKLKSNPGLDTPSKAWLHLGRYSREVFATQIARQFVHEFTHCGSNMQLWEFARVRWIAPWLFDVNEVGLRFFSAVLDYLWRIEEQLGFDPTILELGGQWCIEVMSNNQKERLVMDNVMKRAPRIVMRMNPRCCLLQSKAFDDAFEHTWKRCTQVLALEEEVIQMYQRTANTQKAHLF</sequence>
<gene>
    <name evidence="2" type="ORF">K432DRAFT_398573</name>
</gene>
<evidence type="ECO:0000313" key="2">
    <source>
        <dbReference type="EMBL" id="OCK73832.1"/>
    </source>
</evidence>
<keyword evidence="3" id="KW-1185">Reference proteome</keyword>